<evidence type="ECO:0000256" key="1">
    <source>
        <dbReference type="SAM" id="MobiDB-lite"/>
    </source>
</evidence>
<accession>A0A3M6TTN8</accession>
<sequence>MVVANLRNQFPCLAVDFPGNAKEMRGRSDKDNEGQNLENEHSGYFHEHGKCRIVIVGEDGRQKEEHVPQRLCDGKEAVDRHGEEIGVGAIQEGEADLEKETSMGEVDGVEQFGSEQGWKEC</sequence>
<proteinExistence type="predicted"/>
<feature type="region of interest" description="Disordered" evidence="1">
    <location>
        <begin position="19"/>
        <end position="42"/>
    </location>
</feature>
<reference evidence="2 3" key="1">
    <citation type="journal article" date="2018" name="Sci. Rep.">
        <title>Comparative analysis of the Pocillopora damicornis genome highlights role of immune system in coral evolution.</title>
        <authorList>
            <person name="Cunning R."/>
            <person name="Bay R.A."/>
            <person name="Gillette P."/>
            <person name="Baker A.C."/>
            <person name="Traylor-Knowles N."/>
        </authorList>
    </citation>
    <scope>NUCLEOTIDE SEQUENCE [LARGE SCALE GENOMIC DNA]</scope>
    <source>
        <strain evidence="2">RSMAS</strain>
        <tissue evidence="2">Whole animal</tissue>
    </source>
</reference>
<feature type="compositionally biased region" description="Basic and acidic residues" evidence="1">
    <location>
        <begin position="22"/>
        <end position="42"/>
    </location>
</feature>
<organism evidence="2 3">
    <name type="scientific">Pocillopora damicornis</name>
    <name type="common">Cauliflower coral</name>
    <name type="synonym">Millepora damicornis</name>
    <dbReference type="NCBI Taxonomy" id="46731"/>
    <lineage>
        <taxon>Eukaryota</taxon>
        <taxon>Metazoa</taxon>
        <taxon>Cnidaria</taxon>
        <taxon>Anthozoa</taxon>
        <taxon>Hexacorallia</taxon>
        <taxon>Scleractinia</taxon>
        <taxon>Astrocoeniina</taxon>
        <taxon>Pocilloporidae</taxon>
        <taxon>Pocillopora</taxon>
    </lineage>
</organism>
<name>A0A3M6TTN8_POCDA</name>
<gene>
    <name evidence="2" type="ORF">pdam_00019152</name>
</gene>
<protein>
    <submittedName>
        <fullName evidence="2">Uncharacterized protein</fullName>
    </submittedName>
</protein>
<evidence type="ECO:0000313" key="2">
    <source>
        <dbReference type="EMBL" id="RMX44726.1"/>
    </source>
</evidence>
<dbReference type="EMBL" id="RCHS01002959">
    <property type="protein sequence ID" value="RMX44726.1"/>
    <property type="molecule type" value="Genomic_DNA"/>
</dbReference>
<keyword evidence="3" id="KW-1185">Reference proteome</keyword>
<evidence type="ECO:0000313" key="3">
    <source>
        <dbReference type="Proteomes" id="UP000275408"/>
    </source>
</evidence>
<dbReference type="AlphaFoldDB" id="A0A3M6TTN8"/>
<dbReference type="Proteomes" id="UP000275408">
    <property type="component" value="Unassembled WGS sequence"/>
</dbReference>
<comment type="caution">
    <text evidence="2">The sequence shown here is derived from an EMBL/GenBank/DDBJ whole genome shotgun (WGS) entry which is preliminary data.</text>
</comment>